<dbReference type="InterPro" id="IPR051035">
    <property type="entry name" value="Mito_inheritance_9"/>
</dbReference>
<evidence type="ECO:0000256" key="6">
    <source>
        <dbReference type="ARBA" id="ARBA00031849"/>
    </source>
</evidence>
<dbReference type="SUPFAM" id="SSF56112">
    <property type="entry name" value="Protein kinase-like (PK-like)"/>
    <property type="match status" value="1"/>
</dbReference>
<proteinExistence type="inferred from homology"/>
<evidence type="ECO:0000256" key="3">
    <source>
        <dbReference type="ARBA" id="ARBA00016197"/>
    </source>
</evidence>
<protein>
    <recommendedName>
        <fullName evidence="3">Altered inheritance of mitochondria protein 9, mitochondrial</fullName>
    </recommendedName>
    <alternativeName>
        <fullName evidence="6">Found in mitochondrial proteome protein 29</fullName>
    </alternativeName>
</protein>
<keyword evidence="4" id="KW-0809">Transit peptide</keyword>
<comment type="similarity">
    <text evidence="2">Belongs to the AIM9 family.</text>
</comment>
<dbReference type="EMBL" id="KV454435">
    <property type="protein sequence ID" value="ODQ78613.1"/>
    <property type="molecule type" value="Genomic_DNA"/>
</dbReference>
<dbReference type="OrthoDB" id="2968323at2759"/>
<feature type="domain" description="Aminoglycoside phosphotransferase" evidence="7">
    <location>
        <begin position="137"/>
        <end position="254"/>
    </location>
</feature>
<dbReference type="AlphaFoldDB" id="A0A1E3QLP6"/>
<sequence>MLRAARLSAKTVATARSLTFKTFGLRLQSSIPSKPKEHFTRLTEENDPQRDAFFRYTWGSWLQDDKAQKQKRVTRFSIEGTTAVVNGLYSAATTGAKVLPPLKNLDNSVTLTHNLTEALIGTKSDAGMQVQSMASVHEGKHHRIYKVTASNGRDFVLRIPYPLDTDFATAMKIKSEVATLDFLDLKLGLNVPKVFSYGADASNPLQTPYILMEYLPGDLLMKQWAPLVSDADAGEGKEILKKVVDPLSEFQAKLLSVDFSKFGSLYFKDDVSVDLQKDAAYEGETDTALADRWKVGPTVERAYSKDRGHMTSSQLEGLLGPWDKSKPLELVKSVSDLELESLRTRIGLSNADSANKVEDTERLARMVDTYTKLGAMAPQLFNTASPAIPNVQDLFKPRFSHPDLDPMNVIMKPTGETTTPYFVDFENVSIKPFILQNNPQFIIYEGPKIYDLEADVENYAQLDEAEQQQYDFMYHRTRNQHLWEAGLNERAKHLISSVAPPVKLLRSPYVQAVDRKGDQEYLYVEAAMIQLEQIWDMYAQNKLVNSDEFPVKFSSEEVEAHAAALQAFQEEIVGTPFAATKGWVPQDMFDRLREQGIIVEDGENFKLDVDKALEEDSQE</sequence>
<accession>A0A1E3QLP6</accession>
<comment type="subcellular location">
    <subcellularLocation>
        <location evidence="1">Mitochondrion</location>
    </subcellularLocation>
</comment>
<dbReference type="RefSeq" id="XP_018983941.1">
    <property type="nucleotide sequence ID" value="XM_019131923.1"/>
</dbReference>
<dbReference type="GO" id="GO:0005739">
    <property type="term" value="C:mitochondrion"/>
    <property type="evidence" value="ECO:0007669"/>
    <property type="project" value="UniProtKB-SubCell"/>
</dbReference>
<organism evidence="8 9">
    <name type="scientific">Babjeviella inositovora NRRL Y-12698</name>
    <dbReference type="NCBI Taxonomy" id="984486"/>
    <lineage>
        <taxon>Eukaryota</taxon>
        <taxon>Fungi</taxon>
        <taxon>Dikarya</taxon>
        <taxon>Ascomycota</taxon>
        <taxon>Saccharomycotina</taxon>
        <taxon>Pichiomycetes</taxon>
        <taxon>Serinales incertae sedis</taxon>
        <taxon>Babjeviella</taxon>
    </lineage>
</organism>
<evidence type="ECO:0000313" key="9">
    <source>
        <dbReference type="Proteomes" id="UP000094336"/>
    </source>
</evidence>
<dbReference type="Gene3D" id="3.30.200.20">
    <property type="entry name" value="Phosphorylase Kinase, domain 1"/>
    <property type="match status" value="1"/>
</dbReference>
<evidence type="ECO:0000313" key="8">
    <source>
        <dbReference type="EMBL" id="ODQ78613.1"/>
    </source>
</evidence>
<evidence type="ECO:0000259" key="7">
    <source>
        <dbReference type="Pfam" id="PF01636"/>
    </source>
</evidence>
<name>A0A1E3QLP6_9ASCO</name>
<gene>
    <name evidence="8" type="ORF">BABINDRAFT_39356</name>
</gene>
<dbReference type="PANTHER" id="PTHR36091">
    <property type="entry name" value="ALTERED INHERITANCE OF MITOCHONDRIA PROTEIN 9, MITOCHONDRIAL"/>
    <property type="match status" value="1"/>
</dbReference>
<dbReference type="Pfam" id="PF01636">
    <property type="entry name" value="APH"/>
    <property type="match status" value="1"/>
</dbReference>
<keyword evidence="9" id="KW-1185">Reference proteome</keyword>
<dbReference type="Proteomes" id="UP000094336">
    <property type="component" value="Unassembled WGS sequence"/>
</dbReference>
<evidence type="ECO:0000256" key="2">
    <source>
        <dbReference type="ARBA" id="ARBA00005543"/>
    </source>
</evidence>
<dbReference type="STRING" id="984486.A0A1E3QLP6"/>
<dbReference type="InterPro" id="IPR011009">
    <property type="entry name" value="Kinase-like_dom_sf"/>
</dbReference>
<evidence type="ECO:0000256" key="1">
    <source>
        <dbReference type="ARBA" id="ARBA00004173"/>
    </source>
</evidence>
<evidence type="ECO:0000256" key="4">
    <source>
        <dbReference type="ARBA" id="ARBA00022946"/>
    </source>
</evidence>
<dbReference type="PANTHER" id="PTHR36091:SF1">
    <property type="entry name" value="ALTERED INHERITANCE OF MITOCHONDRIA PROTEIN 9, MITOCHONDRIAL"/>
    <property type="match status" value="1"/>
</dbReference>
<reference evidence="9" key="1">
    <citation type="submission" date="2016-05" db="EMBL/GenBank/DDBJ databases">
        <title>Comparative genomics of biotechnologically important yeasts.</title>
        <authorList>
            <consortium name="DOE Joint Genome Institute"/>
            <person name="Riley R."/>
            <person name="Haridas S."/>
            <person name="Wolfe K.H."/>
            <person name="Lopes M.R."/>
            <person name="Hittinger C.T."/>
            <person name="Goker M."/>
            <person name="Salamov A."/>
            <person name="Wisecaver J."/>
            <person name="Long T.M."/>
            <person name="Aerts A.L."/>
            <person name="Barry K."/>
            <person name="Choi C."/>
            <person name="Clum A."/>
            <person name="Coughlan A.Y."/>
            <person name="Deshpande S."/>
            <person name="Douglass A.P."/>
            <person name="Hanson S.J."/>
            <person name="Klenk H.-P."/>
            <person name="Labutti K."/>
            <person name="Lapidus A."/>
            <person name="Lindquist E."/>
            <person name="Lipzen A."/>
            <person name="Meier-Kolthoff J.P."/>
            <person name="Ohm R.A."/>
            <person name="Otillar R.P."/>
            <person name="Pangilinan J."/>
            <person name="Peng Y."/>
            <person name="Rokas A."/>
            <person name="Rosa C.A."/>
            <person name="Scheuner C."/>
            <person name="Sibirny A.A."/>
            <person name="Slot J.C."/>
            <person name="Stielow J.B."/>
            <person name="Sun H."/>
            <person name="Kurtzman C.P."/>
            <person name="Blackwell M."/>
            <person name="Grigoriev I.V."/>
            <person name="Jeffries T.W."/>
        </authorList>
    </citation>
    <scope>NUCLEOTIDE SEQUENCE [LARGE SCALE GENOMIC DNA]</scope>
    <source>
        <strain evidence="9">NRRL Y-12698</strain>
    </source>
</reference>
<keyword evidence="5" id="KW-0496">Mitochondrion</keyword>
<evidence type="ECO:0000256" key="5">
    <source>
        <dbReference type="ARBA" id="ARBA00023128"/>
    </source>
</evidence>
<dbReference type="InterPro" id="IPR002575">
    <property type="entry name" value="Aminoglycoside_PTrfase"/>
</dbReference>
<dbReference type="GeneID" id="30149776"/>